<evidence type="ECO:0000313" key="3">
    <source>
        <dbReference type="Proteomes" id="UP000192330"/>
    </source>
</evidence>
<feature type="region of interest" description="Disordered" evidence="1">
    <location>
        <begin position="1"/>
        <end position="21"/>
    </location>
</feature>
<dbReference type="Proteomes" id="UP000192330">
    <property type="component" value="Unassembled WGS sequence"/>
</dbReference>
<organism evidence="2 3">
    <name type="scientific">Primorskyibacter flagellatus</name>
    <dbReference type="NCBI Taxonomy" id="1387277"/>
    <lineage>
        <taxon>Bacteria</taxon>
        <taxon>Pseudomonadati</taxon>
        <taxon>Pseudomonadota</taxon>
        <taxon>Alphaproteobacteria</taxon>
        <taxon>Rhodobacterales</taxon>
        <taxon>Roseobacteraceae</taxon>
        <taxon>Primorskyibacter</taxon>
    </lineage>
</organism>
<accession>A0A1W2D6W4</accession>
<dbReference type="RefSeq" id="WP_084353553.1">
    <property type="nucleotide sequence ID" value="NZ_FWYD01000011.1"/>
</dbReference>
<evidence type="ECO:0000256" key="1">
    <source>
        <dbReference type="SAM" id="MobiDB-lite"/>
    </source>
</evidence>
<dbReference type="AlphaFoldDB" id="A0A1W2D6W4"/>
<reference evidence="2 3" key="1">
    <citation type="submission" date="2017-04" db="EMBL/GenBank/DDBJ databases">
        <authorList>
            <person name="Afonso C.L."/>
            <person name="Miller P.J."/>
            <person name="Scott M.A."/>
            <person name="Spackman E."/>
            <person name="Goraichik I."/>
            <person name="Dimitrov K.M."/>
            <person name="Suarez D.L."/>
            <person name="Swayne D.E."/>
        </authorList>
    </citation>
    <scope>NUCLEOTIDE SEQUENCE [LARGE SCALE GENOMIC DNA]</scope>
    <source>
        <strain evidence="2 3">CGMCC 1.12644</strain>
    </source>
</reference>
<evidence type="ECO:0000313" key="2">
    <source>
        <dbReference type="EMBL" id="SMC93229.1"/>
    </source>
</evidence>
<proteinExistence type="predicted"/>
<keyword evidence="3" id="KW-1185">Reference proteome</keyword>
<dbReference type="EMBL" id="FWYD01000011">
    <property type="protein sequence ID" value="SMC93229.1"/>
    <property type="molecule type" value="Genomic_DNA"/>
</dbReference>
<name>A0A1W2D6W4_9RHOB</name>
<dbReference type="OrthoDB" id="7722953at2"/>
<feature type="compositionally biased region" description="Polar residues" evidence="1">
    <location>
        <begin position="1"/>
        <end position="13"/>
    </location>
</feature>
<sequence length="191" mass="20861">MEINEESVTSPTDGSDVANKRKRRLKRIAQATKVSFSLEPEVRQLFADEAKKQGVDLGHLMQKVLENHVLENAEPGNALAERLRAKRAVIDHTVELARMIDAAGQFDEHFILTVMRSASQDAAYAELYNIAIGADADGKSARAQAPLNQQLGRLIKKAVGARGKKSETGRVVRAQIAGEVISTYTLLEKAA</sequence>
<gene>
    <name evidence="2" type="ORF">SAMN06295998_11175</name>
</gene>
<protein>
    <submittedName>
        <fullName evidence="2">Uncharacterized protein</fullName>
    </submittedName>
</protein>